<reference evidence="2 3" key="1">
    <citation type="submission" date="2013-11" db="EMBL/GenBank/DDBJ databases">
        <title>Single cell genomics of uncultured Tannerella BU063 (oral taxon 286).</title>
        <authorList>
            <person name="Beall C.J."/>
            <person name="Campbell A.G."/>
            <person name="Griffen A.L."/>
            <person name="Podar M."/>
            <person name="Leys E.J."/>
        </authorList>
    </citation>
    <scope>NUCLEOTIDE SEQUENCE [LARGE SCALE GENOMIC DNA]</scope>
    <source>
        <strain evidence="2">Cell 2</strain>
    </source>
</reference>
<feature type="region of interest" description="Disordered" evidence="1">
    <location>
        <begin position="22"/>
        <end position="44"/>
    </location>
</feature>
<dbReference type="Proteomes" id="UP000018837">
    <property type="component" value="Unassembled WGS sequence"/>
</dbReference>
<dbReference type="PATRIC" id="fig|1411148.3.peg.1755"/>
<dbReference type="PROSITE" id="PS51257">
    <property type="entry name" value="PROKAR_LIPOPROTEIN"/>
    <property type="match status" value="1"/>
</dbReference>
<dbReference type="AlphaFoldDB" id="W2C2F4"/>
<gene>
    <name evidence="2" type="ORF">N425_10810</name>
</gene>
<evidence type="ECO:0000313" key="3">
    <source>
        <dbReference type="Proteomes" id="UP000018837"/>
    </source>
</evidence>
<evidence type="ECO:0000313" key="2">
    <source>
        <dbReference type="EMBL" id="ETK01238.1"/>
    </source>
</evidence>
<dbReference type="EMBL" id="AYUF01000489">
    <property type="protein sequence ID" value="ETK01238.1"/>
    <property type="molecule type" value="Genomic_DNA"/>
</dbReference>
<organism evidence="2 3">
    <name type="scientific">Tannerella sp. oral taxon BU063 isolate Cell 2</name>
    <dbReference type="NCBI Taxonomy" id="1411148"/>
    <lineage>
        <taxon>Bacteria</taxon>
        <taxon>Pseudomonadati</taxon>
        <taxon>Bacteroidota</taxon>
        <taxon>Bacteroidia</taxon>
        <taxon>Bacteroidales</taxon>
        <taxon>Tannerellaceae</taxon>
        <taxon>Tannerella</taxon>
    </lineage>
</organism>
<protein>
    <submittedName>
        <fullName evidence="2">Uncharacterized protein</fullName>
    </submittedName>
</protein>
<evidence type="ECO:0000256" key="1">
    <source>
        <dbReference type="SAM" id="MobiDB-lite"/>
    </source>
</evidence>
<accession>W2C2F4</accession>
<name>W2C2F4_9BACT</name>
<comment type="caution">
    <text evidence="2">The sequence shown here is derived from an EMBL/GenBank/DDBJ whole genome shotgun (WGS) entry which is preliminary data.</text>
</comment>
<sequence>MNKPLLITLAALTLLTGCSERKAEQAPAVTPNEPVMVPSNEPEPAPVVMEFDKTQLRREITIAVLSIQSIRDAWELVEAMTQGGKRKSKHLVEMMDALPDFSKGDLSGSGSDCSLTEIRRLIESGQTRAASAKWRSRLLYMASQLKDYAIPDALSGSVRIGEDTYVYECDSTGRVFHLTDDEGFNDFVSNGEREVPQSFYNLAKTVVSESAE</sequence>
<proteinExistence type="predicted"/>